<dbReference type="GO" id="GO:0030162">
    <property type="term" value="P:regulation of proteolysis"/>
    <property type="evidence" value="ECO:0007669"/>
    <property type="project" value="TreeGrafter"/>
</dbReference>
<evidence type="ECO:0000313" key="3">
    <source>
        <dbReference type="Proteomes" id="UP001218218"/>
    </source>
</evidence>
<dbReference type="InterPro" id="IPR035810">
    <property type="entry name" value="PEBP_euk"/>
</dbReference>
<dbReference type="CDD" id="cd00866">
    <property type="entry name" value="PEBP_euk"/>
    <property type="match status" value="1"/>
</dbReference>
<dbReference type="InterPro" id="IPR008914">
    <property type="entry name" value="PEBP"/>
</dbReference>
<proteinExistence type="predicted"/>
<evidence type="ECO:0000313" key="2">
    <source>
        <dbReference type="EMBL" id="KAJ7333975.1"/>
    </source>
</evidence>
<comment type="caution">
    <text evidence="2">The sequence shown here is derived from an EMBL/GenBank/DDBJ whole genome shotgun (WGS) entry which is preliminary data.</text>
</comment>
<dbReference type="PANTHER" id="PTHR11362">
    <property type="entry name" value="PHOSPHATIDYLETHANOLAMINE-BINDING PROTEIN"/>
    <property type="match status" value="1"/>
</dbReference>
<name>A0AAD6ZPT3_9AGAR</name>
<dbReference type="GO" id="GO:0030414">
    <property type="term" value="F:peptidase inhibitor activity"/>
    <property type="evidence" value="ECO:0007669"/>
    <property type="project" value="TreeGrafter"/>
</dbReference>
<dbReference type="GO" id="GO:0046578">
    <property type="term" value="P:regulation of Ras protein signal transduction"/>
    <property type="evidence" value="ECO:0007669"/>
    <property type="project" value="TreeGrafter"/>
</dbReference>
<dbReference type="Gene3D" id="3.90.280.10">
    <property type="entry name" value="PEBP-like"/>
    <property type="match status" value="1"/>
</dbReference>
<gene>
    <name evidence="2" type="ORF">DFH08DRAFT_879865</name>
</gene>
<dbReference type="SUPFAM" id="SSF49777">
    <property type="entry name" value="PEBP-like"/>
    <property type="match status" value="1"/>
</dbReference>
<dbReference type="InterPro" id="IPR036610">
    <property type="entry name" value="PEBP-like_sf"/>
</dbReference>
<dbReference type="AlphaFoldDB" id="A0AAD6ZPT3"/>
<keyword evidence="3" id="KW-1185">Reference proteome</keyword>
<reference evidence="2" key="1">
    <citation type="submission" date="2023-03" db="EMBL/GenBank/DDBJ databases">
        <title>Massive genome expansion in bonnet fungi (Mycena s.s.) driven by repeated elements and novel gene families across ecological guilds.</title>
        <authorList>
            <consortium name="Lawrence Berkeley National Laboratory"/>
            <person name="Harder C.B."/>
            <person name="Miyauchi S."/>
            <person name="Viragh M."/>
            <person name="Kuo A."/>
            <person name="Thoen E."/>
            <person name="Andreopoulos B."/>
            <person name="Lu D."/>
            <person name="Skrede I."/>
            <person name="Drula E."/>
            <person name="Henrissat B."/>
            <person name="Morin E."/>
            <person name="Kohler A."/>
            <person name="Barry K."/>
            <person name="LaButti K."/>
            <person name="Morin E."/>
            <person name="Salamov A."/>
            <person name="Lipzen A."/>
            <person name="Mereny Z."/>
            <person name="Hegedus B."/>
            <person name="Baldrian P."/>
            <person name="Stursova M."/>
            <person name="Weitz H."/>
            <person name="Taylor A."/>
            <person name="Grigoriev I.V."/>
            <person name="Nagy L.G."/>
            <person name="Martin F."/>
            <person name="Kauserud H."/>
        </authorList>
    </citation>
    <scope>NUCLEOTIDE SEQUENCE</scope>
    <source>
        <strain evidence="2">CBHHK002</strain>
    </source>
</reference>
<dbReference type="Pfam" id="PF01161">
    <property type="entry name" value="PBP"/>
    <property type="match status" value="1"/>
</dbReference>
<feature type="region of interest" description="Disordered" evidence="1">
    <location>
        <begin position="118"/>
        <end position="146"/>
    </location>
</feature>
<evidence type="ECO:0000256" key="1">
    <source>
        <dbReference type="SAM" id="MobiDB-lite"/>
    </source>
</evidence>
<sequence length="208" mass="22149">MPLIDPFSSLTAALSTAHLIPDVLPASFAPTALLTILLPSGPVAPGAEVPISETVDAPKVAIAAAPREEDVGEDGLVKSFGADGPKYTLAMFDPDAPSAAQPTSRQFRHWVITGLTPDPDPTLPAVQAKPTPAAEPTPYRPPGPPKGSGLHRYTFTLYREPPSFTLPEDAPEHDATPAGRRHWDAVKFGERYGLELVGVGWYLVRSED</sequence>
<dbReference type="Proteomes" id="UP001218218">
    <property type="component" value="Unassembled WGS sequence"/>
</dbReference>
<accession>A0AAD6ZPT3</accession>
<protein>
    <submittedName>
        <fullName evidence="2">PEBP-like protein</fullName>
    </submittedName>
</protein>
<dbReference type="EMBL" id="JARIHO010000033">
    <property type="protein sequence ID" value="KAJ7333975.1"/>
    <property type="molecule type" value="Genomic_DNA"/>
</dbReference>
<organism evidence="2 3">
    <name type="scientific">Mycena albidolilacea</name>
    <dbReference type="NCBI Taxonomy" id="1033008"/>
    <lineage>
        <taxon>Eukaryota</taxon>
        <taxon>Fungi</taxon>
        <taxon>Dikarya</taxon>
        <taxon>Basidiomycota</taxon>
        <taxon>Agaricomycotina</taxon>
        <taxon>Agaricomycetes</taxon>
        <taxon>Agaricomycetidae</taxon>
        <taxon>Agaricales</taxon>
        <taxon>Marasmiineae</taxon>
        <taxon>Mycenaceae</taxon>
        <taxon>Mycena</taxon>
    </lineage>
</organism>
<feature type="compositionally biased region" description="Pro residues" evidence="1">
    <location>
        <begin position="133"/>
        <end position="145"/>
    </location>
</feature>
<dbReference type="PANTHER" id="PTHR11362:SF148">
    <property type="entry name" value="CARBOXYPEPTIDASE Y INHIBITOR"/>
    <property type="match status" value="1"/>
</dbReference>
<dbReference type="GO" id="GO:0005543">
    <property type="term" value="F:phospholipid binding"/>
    <property type="evidence" value="ECO:0007669"/>
    <property type="project" value="TreeGrafter"/>
</dbReference>